<dbReference type="InterPro" id="IPR018774">
    <property type="entry name" value="Phage_Mu_GpT"/>
</dbReference>
<gene>
    <name evidence="3" type="ORF">DI623_11350</name>
</gene>
<accession>A0A2W5A762</accession>
<evidence type="ECO:0000256" key="1">
    <source>
        <dbReference type="SAM" id="MobiDB-lite"/>
    </source>
</evidence>
<feature type="domain" description="Bacteriophage Mu GpT" evidence="2">
    <location>
        <begin position="143"/>
        <end position="426"/>
    </location>
</feature>
<evidence type="ECO:0000313" key="3">
    <source>
        <dbReference type="EMBL" id="PZO89067.1"/>
    </source>
</evidence>
<feature type="compositionally biased region" description="Basic and acidic residues" evidence="1">
    <location>
        <begin position="41"/>
        <end position="58"/>
    </location>
</feature>
<reference evidence="3 4" key="1">
    <citation type="submission" date="2017-08" db="EMBL/GenBank/DDBJ databases">
        <title>Infants hospitalized years apart are colonized by the same room-sourced microbial strains.</title>
        <authorList>
            <person name="Brooks B."/>
            <person name="Olm M.R."/>
            <person name="Firek B.A."/>
            <person name="Baker R."/>
            <person name="Thomas B.C."/>
            <person name="Morowitz M.J."/>
            <person name="Banfield J.F."/>
        </authorList>
    </citation>
    <scope>NUCLEOTIDE SEQUENCE [LARGE SCALE GENOMIC DNA]</scope>
    <source>
        <strain evidence="3">S2_018_000_R2_101</strain>
    </source>
</reference>
<name>A0A2W5A762_9SPHN</name>
<dbReference type="EMBL" id="QFNN01000073">
    <property type="protein sequence ID" value="PZO89067.1"/>
    <property type="molecule type" value="Genomic_DNA"/>
</dbReference>
<sequence>MGDAGPWRRDRCAARRAAALRDQRGRHARRHLGRARLAGEGPDHEAVRHRPEGGDHGRRRDRARRHHGRCRPRLHHRRWRRQGRDRRRHADRRRREHARVGRLPHPDRARRCLQRRRRGLGLHRNRLLRSGTLQRVVTQAQVEALRVGFNSRFNAGLAAASPIAMAFATPVSSSTKLETYGWLGALPIFRKWVGEKRIKVVEEMAYSLQNDPYEATSGVHKHQIADDNLGIIPQSMSRWGQDAALWPDRLLFDALAAGHQRPCYDGQNFFDSDHPTYQEDGSTFSNIDNTGGSEPWYLLDLSKMILPLIWQLREAPHFWMITDPYDSEVAKTGVFGMYAEARGAAGYTFPYLAYRSTAPLNAENYEKARDAMAAYKNHVGDPLEITPTHIVVGVSNRQAAIDLFDKPNLAGGESNTHNKECAIIHARRLP</sequence>
<protein>
    <recommendedName>
        <fullName evidence="2">Bacteriophage Mu GpT domain-containing protein</fullName>
    </recommendedName>
</protein>
<dbReference type="AlphaFoldDB" id="A0A2W5A762"/>
<evidence type="ECO:0000259" key="2">
    <source>
        <dbReference type="Pfam" id="PF10124"/>
    </source>
</evidence>
<dbReference type="Pfam" id="PF10124">
    <property type="entry name" value="Mu-like_gpT"/>
    <property type="match status" value="1"/>
</dbReference>
<comment type="caution">
    <text evidence="3">The sequence shown here is derived from an EMBL/GenBank/DDBJ whole genome shotgun (WGS) entry which is preliminary data.</text>
</comment>
<dbReference type="Proteomes" id="UP000249066">
    <property type="component" value="Unassembled WGS sequence"/>
</dbReference>
<feature type="compositionally biased region" description="Basic residues" evidence="1">
    <location>
        <begin position="59"/>
        <end position="102"/>
    </location>
</feature>
<organism evidence="3 4">
    <name type="scientific">Sphingomonas sanxanigenens</name>
    <dbReference type="NCBI Taxonomy" id="397260"/>
    <lineage>
        <taxon>Bacteria</taxon>
        <taxon>Pseudomonadati</taxon>
        <taxon>Pseudomonadota</taxon>
        <taxon>Alphaproteobacteria</taxon>
        <taxon>Sphingomonadales</taxon>
        <taxon>Sphingomonadaceae</taxon>
        <taxon>Sphingomonas</taxon>
    </lineage>
</organism>
<feature type="region of interest" description="Disordered" evidence="1">
    <location>
        <begin position="18"/>
        <end position="103"/>
    </location>
</feature>
<evidence type="ECO:0000313" key="4">
    <source>
        <dbReference type="Proteomes" id="UP000249066"/>
    </source>
</evidence>
<proteinExistence type="predicted"/>